<gene>
    <name evidence="15" type="ORF">CAAU_0215</name>
</gene>
<keyword evidence="5 12" id="KW-0812">Transmembrane</keyword>
<dbReference type="GO" id="GO:0005886">
    <property type="term" value="C:plasma membrane"/>
    <property type="evidence" value="ECO:0007669"/>
    <property type="project" value="UniProtKB-SubCell"/>
</dbReference>
<dbReference type="GO" id="GO:0009252">
    <property type="term" value="P:peptidoglycan biosynthetic process"/>
    <property type="evidence" value="ECO:0007669"/>
    <property type="project" value="UniProtKB-KW"/>
</dbReference>
<dbReference type="GO" id="GO:0008658">
    <property type="term" value="F:penicillin binding"/>
    <property type="evidence" value="ECO:0007669"/>
    <property type="project" value="InterPro"/>
</dbReference>
<feature type="domain" description="Penicillin-binding protein dimerisation" evidence="14">
    <location>
        <begin position="54"/>
        <end position="318"/>
    </location>
</feature>
<keyword evidence="16" id="KW-1185">Reference proteome</keyword>
<evidence type="ECO:0000256" key="7">
    <source>
        <dbReference type="ARBA" id="ARBA00022984"/>
    </source>
</evidence>
<comment type="similarity">
    <text evidence="3">Belongs to the transpeptidase family.</text>
</comment>
<evidence type="ECO:0000256" key="6">
    <source>
        <dbReference type="ARBA" id="ARBA00022960"/>
    </source>
</evidence>
<organism evidence="15 16">
    <name type="scientific">Caloramator australicus RC3</name>
    <dbReference type="NCBI Taxonomy" id="857293"/>
    <lineage>
        <taxon>Bacteria</taxon>
        <taxon>Bacillati</taxon>
        <taxon>Bacillota</taxon>
        <taxon>Clostridia</taxon>
        <taxon>Eubacteriales</taxon>
        <taxon>Clostridiaceae</taxon>
        <taxon>Caloramator</taxon>
    </lineage>
</organism>
<evidence type="ECO:0000256" key="9">
    <source>
        <dbReference type="ARBA" id="ARBA00023136"/>
    </source>
</evidence>
<evidence type="ECO:0000256" key="11">
    <source>
        <dbReference type="SAM" id="MobiDB-lite"/>
    </source>
</evidence>
<reference evidence="15 16" key="1">
    <citation type="journal article" date="2011" name="J. Bacteriol.">
        <title>Draft genome sequence of Caloramator australicus strain RC3T, a thermoanaerobe from the Great Artesian Basin of Australia.</title>
        <authorList>
            <person name="Ogg C.D."/>
            <person name="Patel B.K.C."/>
        </authorList>
    </citation>
    <scope>NUCLEOTIDE SEQUENCE [LARGE SCALE GENOMIC DNA]</scope>
    <source>
        <strain evidence="15 16">RC3</strain>
    </source>
</reference>
<dbReference type="GO" id="GO:0008360">
    <property type="term" value="P:regulation of cell shape"/>
    <property type="evidence" value="ECO:0007669"/>
    <property type="project" value="UniProtKB-KW"/>
</dbReference>
<dbReference type="Pfam" id="PF03717">
    <property type="entry name" value="PBP_dimer"/>
    <property type="match status" value="1"/>
</dbReference>
<dbReference type="PANTHER" id="PTHR30627:SF2">
    <property type="entry name" value="PEPTIDOGLYCAN D,D-TRANSPEPTIDASE MRDA"/>
    <property type="match status" value="1"/>
</dbReference>
<evidence type="ECO:0000313" key="15">
    <source>
        <dbReference type="EMBL" id="CCC57864.1"/>
    </source>
</evidence>
<comment type="caution">
    <text evidence="15">The sequence shown here is derived from an EMBL/GenBank/DDBJ whole genome shotgun (WGS) entry which is preliminary data.</text>
</comment>
<sequence length="812" mass="91250">MKKNEAARIAAFKFIVYFVFITLISRVFYLQVVNGEYYRTLAEEKGRKFINEIAPRGEILDRNGNKLATNVQSFNITYNNVKSKADNDEINKVLLDTIRLIIKNGDEQKINTPNFPIVYENGIFKFDFGSSEKEINKKREIKFKEFYKLDDGLNAKESFIELANKFGLLDSYNNNKFIFKYNMTIDEALKLIAFRHSIQESIFSQYRAIYVAKNVSKKTALAVEYKRNNLPGIFTEISPIRKYPYGEVGSAFLGYLGKISEEEKDYYSSLGYDISRELIGKQGLEKALENNKELNIALRGEPGGIEVDVDKFGRILHETARLDAIPGDSVVTTIDVELQKVTEKALDETMENIRTRKIPTDEPYPNANIGAAVVVDVRTGEILALASRPGFDPNWFAEKGSPSKELVEYLWPQGRDFGLVPLPTFNYATYGTAPPGSTFKPLVAIAGLQEGVITPDTIIVDKGVYDGLPGFHGACWIWNEKRRTHGPVDVAKAIQVSCNYFFFEVGKRLGREKFNEWAYKFGLIRDPKTGEMPKTGIEIEEKPGEVANPQKIVRSNVDYTMYVIKETLKNKYKIYTIDSGTPGYKALRNMLISGQYDENLLDSIGIYDEKAKKYIKSELNILHTVANKFFQILNASIGQGNTDLTPLQMASYVSTLVNGGNKYKLHLIKKVLNPDGTLKYENKPEVLQKLDLNPKYVEAVKEGMRKVTEEGGTASSTFRNFPIPTGGKTGSASVDDSLKLKGRAAYGWYIGFAPYDNPEIAVVVVIYNAGHGSYAAPVARAIYEQYFGLNKPATNSTNNTNSSSNNQLNRNN</sequence>
<evidence type="ECO:0000256" key="5">
    <source>
        <dbReference type="ARBA" id="ARBA00022692"/>
    </source>
</evidence>
<proteinExistence type="inferred from homology"/>
<feature type="domain" description="Penicillin-binding protein transpeptidase" evidence="13">
    <location>
        <begin position="630"/>
        <end position="784"/>
    </location>
</feature>
<dbReference type="Pfam" id="PF00905">
    <property type="entry name" value="Transpeptidase"/>
    <property type="match status" value="2"/>
</dbReference>
<dbReference type="InterPro" id="IPR005311">
    <property type="entry name" value="PBP_dimer"/>
</dbReference>
<comment type="subcellular location">
    <subcellularLocation>
        <location evidence="2">Cell membrane</location>
    </subcellularLocation>
    <subcellularLocation>
        <location evidence="1">Membrane</location>
        <topology evidence="1">Single-pass membrane protein</topology>
    </subcellularLocation>
</comment>
<evidence type="ECO:0000259" key="14">
    <source>
        <dbReference type="Pfam" id="PF03717"/>
    </source>
</evidence>
<keyword evidence="10" id="KW-0961">Cell wall biogenesis/degradation</keyword>
<dbReference type="GO" id="GO:0071972">
    <property type="term" value="F:peptidoglycan L,D-transpeptidase activity"/>
    <property type="evidence" value="ECO:0007669"/>
    <property type="project" value="TreeGrafter"/>
</dbReference>
<dbReference type="InterPro" id="IPR050515">
    <property type="entry name" value="Beta-lactam/transpept"/>
</dbReference>
<dbReference type="Gene3D" id="3.40.710.10">
    <property type="entry name" value="DD-peptidase/beta-lactamase superfamily"/>
    <property type="match status" value="1"/>
</dbReference>
<dbReference type="eggNOG" id="COG0768">
    <property type="taxonomic scope" value="Bacteria"/>
</dbReference>
<dbReference type="Proteomes" id="UP000007652">
    <property type="component" value="Unassembled WGS sequence"/>
</dbReference>
<keyword evidence="4" id="KW-1003">Cell membrane</keyword>
<dbReference type="AlphaFoldDB" id="G0V424"/>
<dbReference type="InterPro" id="IPR036138">
    <property type="entry name" value="PBP_dimer_sf"/>
</dbReference>
<dbReference type="SUPFAM" id="SSF56601">
    <property type="entry name" value="beta-lactamase/transpeptidase-like"/>
    <property type="match status" value="1"/>
</dbReference>
<dbReference type="EMBL" id="CAKP01000007">
    <property type="protein sequence ID" value="CCC57864.1"/>
    <property type="molecule type" value="Genomic_DNA"/>
</dbReference>
<evidence type="ECO:0000256" key="2">
    <source>
        <dbReference type="ARBA" id="ARBA00004236"/>
    </source>
</evidence>
<keyword evidence="8 12" id="KW-1133">Transmembrane helix</keyword>
<dbReference type="PANTHER" id="PTHR30627">
    <property type="entry name" value="PEPTIDOGLYCAN D,D-TRANSPEPTIDASE"/>
    <property type="match status" value="1"/>
</dbReference>
<evidence type="ECO:0000256" key="8">
    <source>
        <dbReference type="ARBA" id="ARBA00022989"/>
    </source>
</evidence>
<dbReference type="STRING" id="857293.CAAU_0215"/>
<evidence type="ECO:0000256" key="12">
    <source>
        <dbReference type="SAM" id="Phobius"/>
    </source>
</evidence>
<feature type="transmembrane region" description="Helical" evidence="12">
    <location>
        <begin position="12"/>
        <end position="30"/>
    </location>
</feature>
<accession>G0V424</accession>
<keyword evidence="6" id="KW-0133">Cell shape</keyword>
<dbReference type="Gene3D" id="1.10.10.1230">
    <property type="entry name" value="Penicillin-binding protein, N-terminal non-catalytic domain, head sub-domain"/>
    <property type="match status" value="1"/>
</dbReference>
<dbReference type="Gene3D" id="3.90.1310.10">
    <property type="entry name" value="Penicillin-binding protein 2a (Domain 2)"/>
    <property type="match status" value="1"/>
</dbReference>
<keyword evidence="7" id="KW-0573">Peptidoglycan synthesis</keyword>
<evidence type="ECO:0000313" key="16">
    <source>
        <dbReference type="Proteomes" id="UP000007652"/>
    </source>
</evidence>
<evidence type="ECO:0000256" key="4">
    <source>
        <dbReference type="ARBA" id="ARBA00022475"/>
    </source>
</evidence>
<dbReference type="SUPFAM" id="SSF56519">
    <property type="entry name" value="Penicillin binding protein dimerisation domain"/>
    <property type="match status" value="1"/>
</dbReference>
<feature type="compositionally biased region" description="Low complexity" evidence="11">
    <location>
        <begin position="794"/>
        <end position="812"/>
    </location>
</feature>
<keyword evidence="9 12" id="KW-0472">Membrane</keyword>
<dbReference type="GO" id="GO:0071555">
    <property type="term" value="P:cell wall organization"/>
    <property type="evidence" value="ECO:0007669"/>
    <property type="project" value="UniProtKB-KW"/>
</dbReference>
<dbReference type="OrthoDB" id="9757901at2"/>
<dbReference type="InterPro" id="IPR001460">
    <property type="entry name" value="PCN-bd_Tpept"/>
</dbReference>
<feature type="domain" description="Penicillin-binding protein transpeptidase" evidence="13">
    <location>
        <begin position="370"/>
        <end position="525"/>
    </location>
</feature>
<evidence type="ECO:0000256" key="1">
    <source>
        <dbReference type="ARBA" id="ARBA00004167"/>
    </source>
</evidence>
<name>G0V424_9CLOT</name>
<evidence type="ECO:0000256" key="3">
    <source>
        <dbReference type="ARBA" id="ARBA00007171"/>
    </source>
</evidence>
<evidence type="ECO:0000259" key="13">
    <source>
        <dbReference type="Pfam" id="PF00905"/>
    </source>
</evidence>
<dbReference type="InterPro" id="IPR012338">
    <property type="entry name" value="Beta-lactam/transpept-like"/>
</dbReference>
<dbReference type="RefSeq" id="WP_008907587.1">
    <property type="nucleotide sequence ID" value="NZ_CAKP01000007.1"/>
</dbReference>
<evidence type="ECO:0000256" key="10">
    <source>
        <dbReference type="ARBA" id="ARBA00023316"/>
    </source>
</evidence>
<protein>
    <submittedName>
        <fullName evidence="15">Penicillin-binding protein 2 (PBP-2)</fullName>
    </submittedName>
</protein>
<feature type="region of interest" description="Disordered" evidence="11">
    <location>
        <begin position="793"/>
        <end position="812"/>
    </location>
</feature>